<keyword evidence="2" id="KW-1185">Reference proteome</keyword>
<evidence type="ECO:0000313" key="1">
    <source>
        <dbReference type="EMBL" id="KAK3065380.1"/>
    </source>
</evidence>
<gene>
    <name evidence="1" type="ORF">LTS18_011903</name>
</gene>
<dbReference type="EMBL" id="JAWDJW010006337">
    <property type="protein sequence ID" value="KAK3065380.1"/>
    <property type="molecule type" value="Genomic_DNA"/>
</dbReference>
<name>A0ACC3DD88_9PEZI</name>
<reference evidence="1" key="1">
    <citation type="submission" date="2024-09" db="EMBL/GenBank/DDBJ databases">
        <title>Black Yeasts Isolated from many extreme environments.</title>
        <authorList>
            <person name="Coleine C."/>
            <person name="Stajich J.E."/>
            <person name="Selbmann L."/>
        </authorList>
    </citation>
    <scope>NUCLEOTIDE SEQUENCE</scope>
    <source>
        <strain evidence="1">CCFEE 5737</strain>
    </source>
</reference>
<protein>
    <submittedName>
        <fullName evidence="1">Uncharacterized protein</fullName>
    </submittedName>
</protein>
<accession>A0ACC3DD88</accession>
<sequence>MGINMLQTKLFINNEYVDSKSGETFTIQNPADDTLVSDPVQAAGESDVDAAVEAATTAFKGPWKKFTGAQRAACLNKLADLMDANLKDLATLETMAMGQPLGVGQHIAAGGAATMRFYAGSADKIQGETYPADDGTYKIVQYEPLGVCAGISAWNVSLLTFGWKVAPALAAGNTYIFKASEKSPLGCLALGPLIKEAGFPPGVINIISGGGKTGALLAAHMKIAKISFTGSVGTGKRVQAAATNSNMKRCTLELGGKSPALVFEDADIENAIKHCTQGFLLNSGQVCAAASRTFVQESIADKFIEGLKAQYEGAGAAMGADPMKLDTALGPLADKSQFDRVMSFIESGKSEAELVTGGARAGDKGNFILPTIFKNPKAGAKIYEEEIFGPVLTVKTFKTEEEGIELANNTSYGLSSCVYTSSVSRALRVASALEAGTVAVNAAHTPPLQVPFGGVKQSGNGRELGTFGLKMYMEPKSILIK</sequence>
<comment type="caution">
    <text evidence="1">The sequence shown here is derived from an EMBL/GenBank/DDBJ whole genome shotgun (WGS) entry which is preliminary data.</text>
</comment>
<proteinExistence type="predicted"/>
<evidence type="ECO:0000313" key="2">
    <source>
        <dbReference type="Proteomes" id="UP001186974"/>
    </source>
</evidence>
<dbReference type="Proteomes" id="UP001186974">
    <property type="component" value="Unassembled WGS sequence"/>
</dbReference>
<organism evidence="1 2">
    <name type="scientific">Coniosporium uncinatum</name>
    <dbReference type="NCBI Taxonomy" id="93489"/>
    <lineage>
        <taxon>Eukaryota</taxon>
        <taxon>Fungi</taxon>
        <taxon>Dikarya</taxon>
        <taxon>Ascomycota</taxon>
        <taxon>Pezizomycotina</taxon>
        <taxon>Dothideomycetes</taxon>
        <taxon>Dothideomycetes incertae sedis</taxon>
        <taxon>Coniosporium</taxon>
    </lineage>
</organism>